<keyword evidence="1" id="KW-1133">Transmembrane helix</keyword>
<name>A0ABS3R2I0_9ACTN</name>
<evidence type="ECO:0008006" key="4">
    <source>
        <dbReference type="Google" id="ProtNLM"/>
    </source>
</evidence>
<accession>A0ABS3R2I0</accession>
<keyword evidence="1" id="KW-0472">Membrane</keyword>
<dbReference type="Proteomes" id="UP000666915">
    <property type="component" value="Unassembled WGS sequence"/>
</dbReference>
<feature type="transmembrane region" description="Helical" evidence="1">
    <location>
        <begin position="132"/>
        <end position="152"/>
    </location>
</feature>
<dbReference type="RefSeq" id="WP_208268281.1">
    <property type="nucleotide sequence ID" value="NZ_BAAAGM010000010.1"/>
</dbReference>
<keyword evidence="1" id="KW-0812">Transmembrane</keyword>
<evidence type="ECO:0000256" key="1">
    <source>
        <dbReference type="SAM" id="Phobius"/>
    </source>
</evidence>
<feature type="transmembrane region" description="Helical" evidence="1">
    <location>
        <begin position="6"/>
        <end position="22"/>
    </location>
</feature>
<feature type="transmembrane region" description="Helical" evidence="1">
    <location>
        <begin position="88"/>
        <end position="112"/>
    </location>
</feature>
<gene>
    <name evidence="2" type="ORF">J4557_20215</name>
</gene>
<organism evidence="2 3">
    <name type="scientific">Actinomadura nitritigenes</name>
    <dbReference type="NCBI Taxonomy" id="134602"/>
    <lineage>
        <taxon>Bacteria</taxon>
        <taxon>Bacillati</taxon>
        <taxon>Actinomycetota</taxon>
        <taxon>Actinomycetes</taxon>
        <taxon>Streptosporangiales</taxon>
        <taxon>Thermomonosporaceae</taxon>
        <taxon>Actinomadura</taxon>
    </lineage>
</organism>
<dbReference type="EMBL" id="JAGEOK010000012">
    <property type="protein sequence ID" value="MBO2439853.1"/>
    <property type="molecule type" value="Genomic_DNA"/>
</dbReference>
<reference evidence="2 3" key="1">
    <citation type="submission" date="2021-03" db="EMBL/GenBank/DDBJ databases">
        <authorList>
            <person name="Kanchanasin P."/>
            <person name="Saeng-In P."/>
            <person name="Phongsopitanun W."/>
            <person name="Yuki M."/>
            <person name="Kudo T."/>
            <person name="Ohkuma M."/>
            <person name="Tanasupawat S."/>
        </authorList>
    </citation>
    <scope>NUCLEOTIDE SEQUENCE [LARGE SCALE GENOMIC DNA]</scope>
    <source>
        <strain evidence="2 3">L46</strain>
    </source>
</reference>
<feature type="transmembrane region" description="Helical" evidence="1">
    <location>
        <begin position="55"/>
        <end position="76"/>
    </location>
</feature>
<proteinExistence type="predicted"/>
<keyword evidence="3" id="KW-1185">Reference proteome</keyword>
<evidence type="ECO:0000313" key="3">
    <source>
        <dbReference type="Proteomes" id="UP000666915"/>
    </source>
</evidence>
<feature type="transmembrane region" description="Helical" evidence="1">
    <location>
        <begin position="31"/>
        <end position="49"/>
    </location>
</feature>
<evidence type="ECO:0000313" key="2">
    <source>
        <dbReference type="EMBL" id="MBO2439853.1"/>
    </source>
</evidence>
<comment type="caution">
    <text evidence="2">The sequence shown here is derived from an EMBL/GenBank/DDBJ whole genome shotgun (WGS) entry which is preliminary data.</text>
</comment>
<sequence length="172" mass="18166">MSLTMWIGTLVIPVAVLLVDTGRRRLTTMRMARPIVLTAVAVPFVMPALDLHGRGLGLEFLGTLAGVLLGLAAAALMRVERDGGSGTAMTVAGAPYVALWVLVCAARALFAYEADNSRSFQRELGRFLVGNHISPSALADAILFLSFAMLMAQRGALFVRSRRATAPAPAAA</sequence>
<protein>
    <recommendedName>
        <fullName evidence="4">DUF1453 family protein</fullName>
    </recommendedName>
</protein>